<comment type="caution">
    <text evidence="1">The sequence shown here is derived from an EMBL/GenBank/DDBJ whole genome shotgun (WGS) entry which is preliminary data.</text>
</comment>
<dbReference type="Proteomes" id="UP000541444">
    <property type="component" value="Unassembled WGS sequence"/>
</dbReference>
<dbReference type="EMBL" id="JACGCM010001696">
    <property type="protein sequence ID" value="KAF6151375.1"/>
    <property type="molecule type" value="Genomic_DNA"/>
</dbReference>
<protein>
    <submittedName>
        <fullName evidence="1">Uncharacterized protein</fullName>
    </submittedName>
</protein>
<proteinExistence type="predicted"/>
<reference evidence="1 2" key="1">
    <citation type="journal article" date="2020" name="IScience">
        <title>Genome Sequencing of the Endangered Kingdonia uniflora (Circaeasteraceae, Ranunculales) Reveals Potential Mechanisms of Evolutionary Specialization.</title>
        <authorList>
            <person name="Sun Y."/>
            <person name="Deng T."/>
            <person name="Zhang A."/>
            <person name="Moore M.J."/>
            <person name="Landis J.B."/>
            <person name="Lin N."/>
            <person name="Zhang H."/>
            <person name="Zhang X."/>
            <person name="Huang J."/>
            <person name="Zhang X."/>
            <person name="Sun H."/>
            <person name="Wang H."/>
        </authorList>
    </citation>
    <scope>NUCLEOTIDE SEQUENCE [LARGE SCALE GENOMIC DNA]</scope>
    <source>
        <strain evidence="1">TB1705</strain>
        <tissue evidence="1">Leaf</tissue>
    </source>
</reference>
<name>A0A7J7M918_9MAGN</name>
<gene>
    <name evidence="1" type="ORF">GIB67_012235</name>
</gene>
<keyword evidence="2" id="KW-1185">Reference proteome</keyword>
<dbReference type="AlphaFoldDB" id="A0A7J7M918"/>
<evidence type="ECO:0000313" key="2">
    <source>
        <dbReference type="Proteomes" id="UP000541444"/>
    </source>
</evidence>
<feature type="non-terminal residue" evidence="1">
    <location>
        <position position="1"/>
    </location>
</feature>
<sequence length="147" mass="17117">NQRIIVSTKEQTLEVIKTKDEASQASADQRTVISIEEQTIEVTQTEVVIIHQEKDVGEASQVIHVYIKALIQHFGVQYRTCPDKERVVLADVFASQYIGRDFNDWTRNMSSPEGVKLKKKSIWEQIISIQWDRTVFNCFNRRDINDY</sequence>
<organism evidence="1 2">
    <name type="scientific">Kingdonia uniflora</name>
    <dbReference type="NCBI Taxonomy" id="39325"/>
    <lineage>
        <taxon>Eukaryota</taxon>
        <taxon>Viridiplantae</taxon>
        <taxon>Streptophyta</taxon>
        <taxon>Embryophyta</taxon>
        <taxon>Tracheophyta</taxon>
        <taxon>Spermatophyta</taxon>
        <taxon>Magnoliopsida</taxon>
        <taxon>Ranunculales</taxon>
        <taxon>Circaeasteraceae</taxon>
        <taxon>Kingdonia</taxon>
    </lineage>
</organism>
<evidence type="ECO:0000313" key="1">
    <source>
        <dbReference type="EMBL" id="KAF6151375.1"/>
    </source>
</evidence>
<accession>A0A7J7M918</accession>